<name>A0AAD7RJ45_9TELE</name>
<dbReference type="AlphaFoldDB" id="A0AAD7RJ45"/>
<gene>
    <name evidence="1" type="ORF">AAFF_G00195900</name>
</gene>
<dbReference type="EMBL" id="JAINUG010000260">
    <property type="protein sequence ID" value="KAJ8385060.1"/>
    <property type="molecule type" value="Genomic_DNA"/>
</dbReference>
<sequence>MEPFAGLVCRDLGVDVVRLPGAAGEVLKIQQCPDRPLWGGNGLHRKVVVRSVLLLLLLHLAYVFPVCRQVVSHSGVPIGVWGRVVRR</sequence>
<evidence type="ECO:0000313" key="2">
    <source>
        <dbReference type="Proteomes" id="UP001221898"/>
    </source>
</evidence>
<proteinExistence type="predicted"/>
<comment type="caution">
    <text evidence="1">The sequence shown here is derived from an EMBL/GenBank/DDBJ whole genome shotgun (WGS) entry which is preliminary data.</text>
</comment>
<accession>A0AAD7RJ45</accession>
<keyword evidence="2" id="KW-1185">Reference proteome</keyword>
<dbReference type="Proteomes" id="UP001221898">
    <property type="component" value="Unassembled WGS sequence"/>
</dbReference>
<evidence type="ECO:0000313" key="1">
    <source>
        <dbReference type="EMBL" id="KAJ8385060.1"/>
    </source>
</evidence>
<organism evidence="1 2">
    <name type="scientific">Aldrovandia affinis</name>
    <dbReference type="NCBI Taxonomy" id="143900"/>
    <lineage>
        <taxon>Eukaryota</taxon>
        <taxon>Metazoa</taxon>
        <taxon>Chordata</taxon>
        <taxon>Craniata</taxon>
        <taxon>Vertebrata</taxon>
        <taxon>Euteleostomi</taxon>
        <taxon>Actinopterygii</taxon>
        <taxon>Neopterygii</taxon>
        <taxon>Teleostei</taxon>
        <taxon>Notacanthiformes</taxon>
        <taxon>Halosauridae</taxon>
        <taxon>Aldrovandia</taxon>
    </lineage>
</organism>
<protein>
    <submittedName>
        <fullName evidence="1">Uncharacterized protein</fullName>
    </submittedName>
</protein>
<reference evidence="1" key="1">
    <citation type="journal article" date="2023" name="Science">
        <title>Genome structures resolve the early diversification of teleost fishes.</title>
        <authorList>
            <person name="Parey E."/>
            <person name="Louis A."/>
            <person name="Montfort J."/>
            <person name="Bouchez O."/>
            <person name="Roques C."/>
            <person name="Iampietro C."/>
            <person name="Lluch J."/>
            <person name="Castinel A."/>
            <person name="Donnadieu C."/>
            <person name="Desvignes T."/>
            <person name="Floi Bucao C."/>
            <person name="Jouanno E."/>
            <person name="Wen M."/>
            <person name="Mejri S."/>
            <person name="Dirks R."/>
            <person name="Jansen H."/>
            <person name="Henkel C."/>
            <person name="Chen W.J."/>
            <person name="Zahm M."/>
            <person name="Cabau C."/>
            <person name="Klopp C."/>
            <person name="Thompson A.W."/>
            <person name="Robinson-Rechavi M."/>
            <person name="Braasch I."/>
            <person name="Lecointre G."/>
            <person name="Bobe J."/>
            <person name="Postlethwait J.H."/>
            <person name="Berthelot C."/>
            <person name="Roest Crollius H."/>
            <person name="Guiguen Y."/>
        </authorList>
    </citation>
    <scope>NUCLEOTIDE SEQUENCE</scope>
    <source>
        <strain evidence="1">NC1722</strain>
    </source>
</reference>